<comment type="caution">
    <text evidence="1">The sequence shown here is derived from an EMBL/GenBank/DDBJ whole genome shotgun (WGS) entry which is preliminary data.</text>
</comment>
<evidence type="ECO:0000313" key="2">
    <source>
        <dbReference type="Proteomes" id="UP001500929"/>
    </source>
</evidence>
<protein>
    <submittedName>
        <fullName evidence="1">Uncharacterized protein</fullName>
    </submittedName>
</protein>
<accession>A0ABP5QLT5</accession>
<organism evidence="1 2">
    <name type="scientific">Herbiconiux moechotypicola</name>
    <dbReference type="NCBI Taxonomy" id="637393"/>
    <lineage>
        <taxon>Bacteria</taxon>
        <taxon>Bacillati</taxon>
        <taxon>Actinomycetota</taxon>
        <taxon>Actinomycetes</taxon>
        <taxon>Micrococcales</taxon>
        <taxon>Microbacteriaceae</taxon>
        <taxon>Herbiconiux</taxon>
    </lineage>
</organism>
<keyword evidence="2" id="KW-1185">Reference proteome</keyword>
<dbReference type="Proteomes" id="UP001500929">
    <property type="component" value="Unassembled WGS sequence"/>
</dbReference>
<gene>
    <name evidence="1" type="ORF">GCM10009851_26440</name>
</gene>
<evidence type="ECO:0000313" key="1">
    <source>
        <dbReference type="EMBL" id="GAA2239758.1"/>
    </source>
</evidence>
<name>A0ABP5QLT5_9MICO</name>
<sequence length="88" mass="9444">MAPEDTLVNGWTPEAVYQACSARHDELFDPGMLVSRAPFQDSEIHEIDAGIWTVSIPVERVEAGPGTQSCTVSGSPAEPIVEALDNAY</sequence>
<reference evidence="2" key="1">
    <citation type="journal article" date="2019" name="Int. J. Syst. Evol. Microbiol.">
        <title>The Global Catalogue of Microorganisms (GCM) 10K type strain sequencing project: providing services to taxonomists for standard genome sequencing and annotation.</title>
        <authorList>
            <consortium name="The Broad Institute Genomics Platform"/>
            <consortium name="The Broad Institute Genome Sequencing Center for Infectious Disease"/>
            <person name="Wu L."/>
            <person name="Ma J."/>
        </authorList>
    </citation>
    <scope>NUCLEOTIDE SEQUENCE [LARGE SCALE GENOMIC DNA]</scope>
    <source>
        <strain evidence="2">JCM 16117</strain>
    </source>
</reference>
<proteinExistence type="predicted"/>
<dbReference type="EMBL" id="BAAAQY010000007">
    <property type="protein sequence ID" value="GAA2239758.1"/>
    <property type="molecule type" value="Genomic_DNA"/>
</dbReference>